<evidence type="ECO:0000313" key="3">
    <source>
        <dbReference type="Proteomes" id="UP001300604"/>
    </source>
</evidence>
<keyword evidence="1" id="KW-0472">Membrane</keyword>
<feature type="transmembrane region" description="Helical" evidence="1">
    <location>
        <begin position="82"/>
        <end position="100"/>
    </location>
</feature>
<name>A0AA97DD45_9FIRM</name>
<protein>
    <submittedName>
        <fullName evidence="2">Uncharacterized protein</fullName>
    </submittedName>
</protein>
<evidence type="ECO:0000256" key="1">
    <source>
        <dbReference type="SAM" id="Phobius"/>
    </source>
</evidence>
<dbReference type="EMBL" id="CP135996">
    <property type="protein sequence ID" value="WOC33367.1"/>
    <property type="molecule type" value="Genomic_DNA"/>
</dbReference>
<dbReference type="Proteomes" id="UP001300604">
    <property type="component" value="Chromosome"/>
</dbReference>
<keyword evidence="1" id="KW-1133">Transmembrane helix</keyword>
<feature type="transmembrane region" description="Helical" evidence="1">
    <location>
        <begin position="213"/>
        <end position="235"/>
    </location>
</feature>
<reference evidence="2 3" key="1">
    <citation type="submission" date="2024-06" db="EMBL/GenBank/DDBJ databases">
        <title>Caproicibacterium argilliputei sp. nov, a novel caproic acid producing anaerobic bacterium isolated from pit mud.</title>
        <authorList>
            <person name="Xia S."/>
        </authorList>
    </citation>
    <scope>NUCLEOTIDE SEQUENCE [LARGE SCALE GENOMIC DNA]</scope>
    <source>
        <strain evidence="2 3">ZCY20-5</strain>
    </source>
</reference>
<keyword evidence="1" id="KW-0812">Transmembrane</keyword>
<reference evidence="3" key="2">
    <citation type="submission" date="2024-06" db="EMBL/GenBank/DDBJ databases">
        <title>Caproicibacterium argilliputei sp. nov, a novel caproic acid producing anaerobic bacterium isolated from pit mud.</title>
        <authorList>
            <person name="Zeng C."/>
        </authorList>
    </citation>
    <scope>NUCLEOTIDE SEQUENCE [LARGE SCALE GENOMIC DNA]</scope>
    <source>
        <strain evidence="3">ZCY20-5</strain>
    </source>
</reference>
<keyword evidence="3" id="KW-1185">Reference proteome</keyword>
<evidence type="ECO:0000313" key="2">
    <source>
        <dbReference type="EMBL" id="WOC33367.1"/>
    </source>
</evidence>
<accession>A0AA97DD45</accession>
<feature type="transmembrane region" description="Helical" evidence="1">
    <location>
        <begin position="181"/>
        <end position="201"/>
    </location>
</feature>
<dbReference type="RefSeq" id="WP_275847067.1">
    <property type="nucleotide sequence ID" value="NZ_CP135996.1"/>
</dbReference>
<dbReference type="AlphaFoldDB" id="A0AA97DD45"/>
<reference evidence="3" key="3">
    <citation type="submission" date="2024-06" db="EMBL/GenBank/DDBJ databases">
        <authorList>
            <person name="Zeng C."/>
        </authorList>
    </citation>
    <scope>NUCLEOTIDE SEQUENCE [LARGE SCALE GENOMIC DNA]</scope>
    <source>
        <strain evidence="3">ZCY20-5</strain>
    </source>
</reference>
<feature type="transmembrane region" description="Helical" evidence="1">
    <location>
        <begin position="121"/>
        <end position="151"/>
    </location>
</feature>
<dbReference type="KEGG" id="carl:PXC00_05730"/>
<proteinExistence type="predicted"/>
<sequence length="288" mass="32643">MKNVLKLELKKAIKNTNFLVCILVGSLLCIASAVMQIQAYEQHAAVMGSVQKSKYIINTMLEVETFYNSWIGMDGFSLFNSLFYTFMPLICTLPFAWSYNKERNICYEHNMVIRCGRNRYYAAKYLATFISGGLAVLLPIVINVLLVAMVIPGYTSTIDYALYIGIQYPMIWSQIFYTNPLLYVILYLLLTFIFCGLMAAFGMCISYFTRNKVAALIVPFFVCSALGVMELLFAFNKDGVTLSPVVFLHPTPTGGYQNAWWVILLEGGILTAFTIISTYIRGRKHEIY</sequence>
<gene>
    <name evidence="2" type="ORF">PXC00_05730</name>
</gene>
<organism evidence="2 3">
    <name type="scientific">Caproicibacterium argilliputei</name>
    <dbReference type="NCBI Taxonomy" id="3030016"/>
    <lineage>
        <taxon>Bacteria</taxon>
        <taxon>Bacillati</taxon>
        <taxon>Bacillota</taxon>
        <taxon>Clostridia</taxon>
        <taxon>Eubacteriales</taxon>
        <taxon>Oscillospiraceae</taxon>
        <taxon>Caproicibacterium</taxon>
    </lineage>
</organism>
<feature type="transmembrane region" description="Helical" evidence="1">
    <location>
        <begin position="259"/>
        <end position="280"/>
    </location>
</feature>